<proteinExistence type="predicted"/>
<accession>A0A7S3DGT7</accession>
<dbReference type="InterPro" id="IPR009091">
    <property type="entry name" value="RCC1/BLIP-II"/>
</dbReference>
<evidence type="ECO:0000256" key="2">
    <source>
        <dbReference type="PROSITE-ProRule" id="PRU00235"/>
    </source>
</evidence>
<evidence type="ECO:0000256" key="1">
    <source>
        <dbReference type="ARBA" id="ARBA00022737"/>
    </source>
</evidence>
<dbReference type="InterPro" id="IPR000408">
    <property type="entry name" value="Reg_chr_condens"/>
</dbReference>
<reference evidence="4" key="1">
    <citation type="submission" date="2021-01" db="EMBL/GenBank/DDBJ databases">
        <authorList>
            <person name="Corre E."/>
            <person name="Pelletier E."/>
            <person name="Niang G."/>
            <person name="Scheremetjew M."/>
            <person name="Finn R."/>
            <person name="Kale V."/>
            <person name="Holt S."/>
            <person name="Cochrane G."/>
            <person name="Meng A."/>
            <person name="Brown T."/>
            <person name="Cohen L."/>
        </authorList>
    </citation>
    <scope>NUCLEOTIDE SEQUENCE</scope>
    <source>
        <strain evidence="4">NIES-2562</strain>
    </source>
</reference>
<feature type="repeat" description="RCC1" evidence="2">
    <location>
        <begin position="84"/>
        <end position="133"/>
    </location>
</feature>
<dbReference type="InterPro" id="IPR051625">
    <property type="entry name" value="Signaling_Regulatory_Domain"/>
</dbReference>
<dbReference type="Pfam" id="PF25390">
    <property type="entry name" value="WD40_RLD"/>
    <property type="match status" value="1"/>
</dbReference>
<dbReference type="Gene3D" id="2.130.10.30">
    <property type="entry name" value="Regulator of chromosome condensation 1/beta-lactamase-inhibitor protein II"/>
    <property type="match status" value="2"/>
</dbReference>
<gene>
    <name evidence="4" type="ORF">PBIL07802_LOCUS19384</name>
</gene>
<keyword evidence="1" id="KW-0677">Repeat</keyword>
<dbReference type="EMBL" id="HBIB01029863">
    <property type="protein sequence ID" value="CAE0257126.1"/>
    <property type="molecule type" value="Transcribed_RNA"/>
</dbReference>
<dbReference type="AlphaFoldDB" id="A0A7S3DGT7"/>
<feature type="domain" description="RCC1-like" evidence="3">
    <location>
        <begin position="86"/>
        <end position="413"/>
    </location>
</feature>
<feature type="repeat" description="RCC1" evidence="2">
    <location>
        <begin position="251"/>
        <end position="307"/>
    </location>
</feature>
<evidence type="ECO:0000259" key="3">
    <source>
        <dbReference type="Pfam" id="PF25390"/>
    </source>
</evidence>
<name>A0A7S3DGT7_9EUKA</name>
<feature type="repeat" description="RCC1" evidence="2">
    <location>
        <begin position="192"/>
        <end position="250"/>
    </location>
</feature>
<evidence type="ECO:0000313" key="4">
    <source>
        <dbReference type="EMBL" id="CAE0257126.1"/>
    </source>
</evidence>
<sequence>MIGIVGRQGRLSTLFSRLYTTTAASSSPSRYSVGYWGRVSRDYPVQWVPSVLNVDGRTHFDQQPTAVCGNYHSGVVVASEGGEGTLYLFGKDEAGRLGTNSADEGIPRPVEALRGCVLSTSLGGLHSSAIVREGGGSEGTPCLYMWGHNGFGQLGFEDSTLEKVPRPLRFENLHPVEVVCGGSHTLVKVSNGDVVSFGRGDNGRLGVGNFESYPFPVKVDTEDPCRRKRASNNFISLSAGGFHSLAANDAGEVLSWGGGKNGELGRKSEMSGNDPYPNFIPSTLKGGLGRMKKVAAGGFHSALLTTDGDLYMFGLNKYGQLGMEREEAVLTPTKLELDEKIADVALGSMHTVAITESGRLIGCGVNLMGELAKGEKTEKIVNMTEIDITSLSEGELKAVSVSAGSNSTFVVVKEVEG</sequence>
<dbReference type="PRINTS" id="PR00633">
    <property type="entry name" value="RCCNDNSATION"/>
</dbReference>
<feature type="repeat" description="RCC1" evidence="2">
    <location>
        <begin position="141"/>
        <end position="191"/>
    </location>
</feature>
<protein>
    <recommendedName>
        <fullName evidence="3">RCC1-like domain-containing protein</fullName>
    </recommendedName>
</protein>
<dbReference type="InterPro" id="IPR058923">
    <property type="entry name" value="RCC1-like_dom"/>
</dbReference>
<dbReference type="SUPFAM" id="SSF50985">
    <property type="entry name" value="RCC1/BLIP-II"/>
    <property type="match status" value="2"/>
</dbReference>
<dbReference type="PANTHER" id="PTHR22872">
    <property type="entry name" value="BTK-BINDING PROTEIN-RELATED"/>
    <property type="match status" value="1"/>
</dbReference>
<organism evidence="4">
    <name type="scientific">Palpitomonas bilix</name>
    <dbReference type="NCBI Taxonomy" id="652834"/>
    <lineage>
        <taxon>Eukaryota</taxon>
        <taxon>Eukaryota incertae sedis</taxon>
    </lineage>
</organism>
<feature type="repeat" description="RCC1" evidence="2">
    <location>
        <begin position="308"/>
        <end position="357"/>
    </location>
</feature>
<dbReference type="PROSITE" id="PS00626">
    <property type="entry name" value="RCC1_2"/>
    <property type="match status" value="1"/>
</dbReference>
<dbReference type="PROSITE" id="PS50012">
    <property type="entry name" value="RCC1_3"/>
    <property type="match status" value="5"/>
</dbReference>